<dbReference type="SUPFAM" id="SSF52172">
    <property type="entry name" value="CheY-like"/>
    <property type="match status" value="1"/>
</dbReference>
<sequence>MNEMLDRSGAAPILSDHTAQRLLAAARTGLLVVDGTGIRYANPAAMALFGHELTGLIGRRFTELIAPEDRPRVAEQLQRRLAGEAGRPYEVRCLRRDGSVFDGRVCGQLLCLEGKNVNLVTLTDVTELKDALRRVKWSAGMLAESEALCGSGSFELHWPDGEIALSDGLRALVGLGPDDGRPGTLAQAPWIPAEERELVAGIWRHASPGEPFELVHSVTCSDGRRLMVLHRGLLTAPAEHHLAHRGIAILQDVTARREAEQRIQELANFDEITGLANRTHLLQQIETAIVASRWDGLAFSLMSIEVPRISRLVSTMGFGAGDTLAMSIAARLGSLCAEHEQVARLGGSEFALLIRHASEQDRACTLQRGLALQAALQQPVRLGDSEVFPLCRIGIARFPEDGRGATQVLEAAQTARLGAPPSDGICFFKPASNTQALRELQLDAALRQALSRGELSLAYQPQVCLGSGAVIGTEALLRWHSPELGVVSPVEFIPVAERTGLIATIGLWVMHEVCAQSVRWREAGLPPLRIGINISPVQFQLGDVAASLDQALQATGALPASIGVEITESALVQDSERVAATLRTLQQRGIEISLDDFGTGYSSLSLLRSLPIDVLKVDRAFVSDVTAAPESASVTRSIIHLAHGLQIRVLAEGVETEDQLNMLVASGCDQMQGYWFSRPLAADAMAELLRAGRQLPVHLTRRRDRSRTLLLVDDEPHMLAALQRLFRRERYHVLTARDGEQALRLLAASDIDVIISDQRMPGMSGIEFLRQARTLYPDTVRMILSGYTDLQSIIDAVNEGSVFRFLTKPWDDDRLREQVAQAFRHKEAIVDARTAGPRPSR</sequence>
<feature type="modified residue" description="4-aspartylphosphate" evidence="1">
    <location>
        <position position="757"/>
    </location>
</feature>
<dbReference type="SUPFAM" id="SSF141868">
    <property type="entry name" value="EAL domain-like"/>
    <property type="match status" value="1"/>
</dbReference>
<evidence type="ECO:0000259" key="3">
    <source>
        <dbReference type="PROSITE" id="PS50112"/>
    </source>
</evidence>
<dbReference type="OrthoDB" id="9813903at2"/>
<dbReference type="Gene3D" id="3.20.20.450">
    <property type="entry name" value="EAL domain"/>
    <property type="match status" value="1"/>
</dbReference>
<reference evidence="6 7" key="1">
    <citation type="submission" date="2018-05" db="EMBL/GenBank/DDBJ databases">
        <title>Genomic Encyclopedia of Type Strains, Phase IV (KMG-IV): sequencing the most valuable type-strain genomes for metagenomic binning, comparative biology and taxonomic classification.</title>
        <authorList>
            <person name="Goeker M."/>
        </authorList>
    </citation>
    <scope>NUCLEOTIDE SEQUENCE [LARGE SCALE GENOMIC DNA]</scope>
    <source>
        <strain evidence="6 7">DSM 566</strain>
    </source>
</reference>
<dbReference type="NCBIfam" id="TIGR00254">
    <property type="entry name" value="GGDEF"/>
    <property type="match status" value="1"/>
</dbReference>
<dbReference type="InterPro" id="IPR001789">
    <property type="entry name" value="Sig_transdc_resp-reg_receiver"/>
</dbReference>
<name>A0A318H049_9BURK</name>
<gene>
    <name evidence="6" type="ORF">C7444_10720</name>
</gene>
<keyword evidence="7" id="KW-1185">Reference proteome</keyword>
<dbReference type="Gene3D" id="3.40.50.2300">
    <property type="match status" value="1"/>
</dbReference>
<dbReference type="NCBIfam" id="TIGR00229">
    <property type="entry name" value="sensory_box"/>
    <property type="match status" value="1"/>
</dbReference>
<dbReference type="SMART" id="SM00052">
    <property type="entry name" value="EAL"/>
    <property type="match status" value="1"/>
</dbReference>
<dbReference type="EMBL" id="QJJS01000007">
    <property type="protein sequence ID" value="PXW96114.1"/>
    <property type="molecule type" value="Genomic_DNA"/>
</dbReference>
<protein>
    <submittedName>
        <fullName evidence="6">PAS domain S-box-containing protein/diguanylate cyclase (GGDEF)-like protein</fullName>
    </submittedName>
</protein>
<dbReference type="SUPFAM" id="SSF55073">
    <property type="entry name" value="Nucleotide cyclase"/>
    <property type="match status" value="1"/>
</dbReference>
<dbReference type="PANTHER" id="PTHR44757:SF2">
    <property type="entry name" value="BIOFILM ARCHITECTURE MAINTENANCE PROTEIN MBAA"/>
    <property type="match status" value="1"/>
</dbReference>
<dbReference type="CDD" id="cd17569">
    <property type="entry name" value="REC_HupR-like"/>
    <property type="match status" value="1"/>
</dbReference>
<feature type="domain" description="Response regulatory" evidence="2">
    <location>
        <begin position="708"/>
        <end position="823"/>
    </location>
</feature>
<evidence type="ECO:0000259" key="5">
    <source>
        <dbReference type="PROSITE" id="PS50887"/>
    </source>
</evidence>
<proteinExistence type="predicted"/>
<dbReference type="PROSITE" id="PS50887">
    <property type="entry name" value="GGDEF"/>
    <property type="match status" value="1"/>
</dbReference>
<dbReference type="InterPro" id="IPR000160">
    <property type="entry name" value="GGDEF_dom"/>
</dbReference>
<dbReference type="CDD" id="cd01948">
    <property type="entry name" value="EAL"/>
    <property type="match status" value="1"/>
</dbReference>
<dbReference type="Pfam" id="PF13426">
    <property type="entry name" value="PAS_9"/>
    <property type="match status" value="1"/>
</dbReference>
<dbReference type="InterPro" id="IPR035965">
    <property type="entry name" value="PAS-like_dom_sf"/>
</dbReference>
<evidence type="ECO:0000313" key="6">
    <source>
        <dbReference type="EMBL" id="PXW96114.1"/>
    </source>
</evidence>
<dbReference type="InterPro" id="IPR052155">
    <property type="entry name" value="Biofilm_reg_signaling"/>
</dbReference>
<dbReference type="Gene3D" id="3.30.450.20">
    <property type="entry name" value="PAS domain"/>
    <property type="match status" value="1"/>
</dbReference>
<dbReference type="CDD" id="cd01949">
    <property type="entry name" value="GGDEF"/>
    <property type="match status" value="1"/>
</dbReference>
<feature type="domain" description="GGDEF" evidence="5">
    <location>
        <begin position="297"/>
        <end position="430"/>
    </location>
</feature>
<keyword evidence="1" id="KW-0597">Phosphoprotein</keyword>
<dbReference type="InterPro" id="IPR029787">
    <property type="entry name" value="Nucleotide_cyclase"/>
</dbReference>
<dbReference type="InterPro" id="IPR043128">
    <property type="entry name" value="Rev_trsase/Diguanyl_cyclase"/>
</dbReference>
<dbReference type="InterPro" id="IPR001633">
    <property type="entry name" value="EAL_dom"/>
</dbReference>
<dbReference type="Pfam" id="PF00072">
    <property type="entry name" value="Response_reg"/>
    <property type="match status" value="1"/>
</dbReference>
<accession>A0A318H049</accession>
<dbReference type="Pfam" id="PF00563">
    <property type="entry name" value="EAL"/>
    <property type="match status" value="1"/>
</dbReference>
<dbReference type="InterPro" id="IPR011006">
    <property type="entry name" value="CheY-like_superfamily"/>
</dbReference>
<dbReference type="Pfam" id="PF00990">
    <property type="entry name" value="GGDEF"/>
    <property type="match status" value="1"/>
</dbReference>
<dbReference type="Gene3D" id="3.30.70.270">
    <property type="match status" value="1"/>
</dbReference>
<dbReference type="SMART" id="SM00448">
    <property type="entry name" value="REC"/>
    <property type="match status" value="1"/>
</dbReference>
<dbReference type="SMART" id="SM00267">
    <property type="entry name" value="GGDEF"/>
    <property type="match status" value="1"/>
</dbReference>
<organism evidence="6 7">
    <name type="scientific">Sphaerotilus hippei</name>
    <dbReference type="NCBI Taxonomy" id="744406"/>
    <lineage>
        <taxon>Bacteria</taxon>
        <taxon>Pseudomonadati</taxon>
        <taxon>Pseudomonadota</taxon>
        <taxon>Betaproteobacteria</taxon>
        <taxon>Burkholderiales</taxon>
        <taxon>Sphaerotilaceae</taxon>
        <taxon>Sphaerotilus</taxon>
    </lineage>
</organism>
<dbReference type="SMART" id="SM00091">
    <property type="entry name" value="PAS"/>
    <property type="match status" value="1"/>
</dbReference>
<dbReference type="PANTHER" id="PTHR44757">
    <property type="entry name" value="DIGUANYLATE CYCLASE DGCP"/>
    <property type="match status" value="1"/>
</dbReference>
<dbReference type="SUPFAM" id="SSF55785">
    <property type="entry name" value="PYP-like sensor domain (PAS domain)"/>
    <property type="match status" value="2"/>
</dbReference>
<evidence type="ECO:0000259" key="4">
    <source>
        <dbReference type="PROSITE" id="PS50883"/>
    </source>
</evidence>
<comment type="caution">
    <text evidence="6">The sequence shown here is derived from an EMBL/GenBank/DDBJ whole genome shotgun (WGS) entry which is preliminary data.</text>
</comment>
<dbReference type="PROSITE" id="PS50883">
    <property type="entry name" value="EAL"/>
    <property type="match status" value="1"/>
</dbReference>
<feature type="domain" description="EAL" evidence="4">
    <location>
        <begin position="439"/>
        <end position="693"/>
    </location>
</feature>
<dbReference type="CDD" id="cd00130">
    <property type="entry name" value="PAS"/>
    <property type="match status" value="1"/>
</dbReference>
<dbReference type="PROSITE" id="PS50112">
    <property type="entry name" value="PAS"/>
    <property type="match status" value="1"/>
</dbReference>
<dbReference type="InterPro" id="IPR035919">
    <property type="entry name" value="EAL_sf"/>
</dbReference>
<feature type="domain" description="PAS" evidence="3">
    <location>
        <begin position="15"/>
        <end position="84"/>
    </location>
</feature>
<dbReference type="RefSeq" id="WP_110400543.1">
    <property type="nucleotide sequence ID" value="NZ_QJJS01000007.1"/>
</dbReference>
<dbReference type="GO" id="GO:0000160">
    <property type="term" value="P:phosphorelay signal transduction system"/>
    <property type="evidence" value="ECO:0007669"/>
    <property type="project" value="InterPro"/>
</dbReference>
<evidence type="ECO:0000256" key="1">
    <source>
        <dbReference type="PROSITE-ProRule" id="PRU00169"/>
    </source>
</evidence>
<dbReference type="AlphaFoldDB" id="A0A318H049"/>
<evidence type="ECO:0000313" key="7">
    <source>
        <dbReference type="Proteomes" id="UP000247811"/>
    </source>
</evidence>
<evidence type="ECO:0000259" key="2">
    <source>
        <dbReference type="PROSITE" id="PS50110"/>
    </source>
</evidence>
<dbReference type="Proteomes" id="UP000247811">
    <property type="component" value="Unassembled WGS sequence"/>
</dbReference>
<dbReference type="PROSITE" id="PS50110">
    <property type="entry name" value="RESPONSE_REGULATORY"/>
    <property type="match status" value="1"/>
</dbReference>
<dbReference type="InterPro" id="IPR000014">
    <property type="entry name" value="PAS"/>
</dbReference>